<reference evidence="1" key="1">
    <citation type="submission" date="2014-11" db="EMBL/GenBank/DDBJ databases">
        <authorList>
            <person name="Amaro Gonzalez C."/>
        </authorList>
    </citation>
    <scope>NUCLEOTIDE SEQUENCE</scope>
</reference>
<protein>
    <submittedName>
        <fullName evidence="1">Uncharacterized protein</fullName>
    </submittedName>
</protein>
<dbReference type="EMBL" id="GBXM01063527">
    <property type="protein sequence ID" value="JAH45050.1"/>
    <property type="molecule type" value="Transcribed_RNA"/>
</dbReference>
<evidence type="ECO:0000313" key="1">
    <source>
        <dbReference type="EMBL" id="JAH45050.1"/>
    </source>
</evidence>
<organism evidence="1">
    <name type="scientific">Anguilla anguilla</name>
    <name type="common">European freshwater eel</name>
    <name type="synonym">Muraena anguilla</name>
    <dbReference type="NCBI Taxonomy" id="7936"/>
    <lineage>
        <taxon>Eukaryota</taxon>
        <taxon>Metazoa</taxon>
        <taxon>Chordata</taxon>
        <taxon>Craniata</taxon>
        <taxon>Vertebrata</taxon>
        <taxon>Euteleostomi</taxon>
        <taxon>Actinopterygii</taxon>
        <taxon>Neopterygii</taxon>
        <taxon>Teleostei</taxon>
        <taxon>Anguilliformes</taxon>
        <taxon>Anguillidae</taxon>
        <taxon>Anguilla</taxon>
    </lineage>
</organism>
<reference evidence="1" key="2">
    <citation type="journal article" date="2015" name="Fish Shellfish Immunol.">
        <title>Early steps in the European eel (Anguilla anguilla)-Vibrio vulnificus interaction in the gills: Role of the RtxA13 toxin.</title>
        <authorList>
            <person name="Callol A."/>
            <person name="Pajuelo D."/>
            <person name="Ebbesson L."/>
            <person name="Teles M."/>
            <person name="MacKenzie S."/>
            <person name="Amaro C."/>
        </authorList>
    </citation>
    <scope>NUCLEOTIDE SEQUENCE</scope>
</reference>
<name>A0A0E9SWK8_ANGAN</name>
<sequence>MQSLTWTPPLSVHLLSGSKLPSQTTIK</sequence>
<dbReference type="AlphaFoldDB" id="A0A0E9SWK8"/>
<proteinExistence type="predicted"/>
<accession>A0A0E9SWK8</accession>